<dbReference type="Proteomes" id="UP000240883">
    <property type="component" value="Unassembled WGS sequence"/>
</dbReference>
<dbReference type="InterPro" id="IPR049326">
    <property type="entry name" value="Rhodopsin_dom_fungi"/>
</dbReference>
<evidence type="ECO:0000256" key="3">
    <source>
        <dbReference type="ARBA" id="ARBA00022989"/>
    </source>
</evidence>
<sequence length="202" mass="22555">MSGRFSPSEVYTFLSVQAVVGTIAVAPRFWARRIKRATFWWDDWLALLTVILFWGFAGIAIEGPYDEIELHNKVKTLMVADLALTAVTVTTARLSIIFLYYRIFSVSTQMTLCLWAIDMASMGWMIGSLVILPLNCQPVHALFDPTVTGKCLNPQKQIMAAETINSVLDTILVVLPIPLIKKLHLPMREKVAISTIFLLGGL</sequence>
<dbReference type="PANTHER" id="PTHR33048:SF168">
    <property type="match status" value="1"/>
</dbReference>
<proteinExistence type="inferred from homology"/>
<gene>
    <name evidence="8" type="ORF">BS50DRAFT_665737</name>
</gene>
<protein>
    <recommendedName>
        <fullName evidence="7">Rhodopsin domain-containing protein</fullName>
    </recommendedName>
</protein>
<evidence type="ECO:0000259" key="7">
    <source>
        <dbReference type="Pfam" id="PF20684"/>
    </source>
</evidence>
<dbReference type="InterPro" id="IPR052337">
    <property type="entry name" value="SAT4-like"/>
</dbReference>
<evidence type="ECO:0000256" key="2">
    <source>
        <dbReference type="ARBA" id="ARBA00022692"/>
    </source>
</evidence>
<feature type="transmembrane region" description="Helical" evidence="6">
    <location>
        <begin position="12"/>
        <end position="31"/>
    </location>
</feature>
<keyword evidence="4 6" id="KW-0472">Membrane</keyword>
<organism evidence="8 9">
    <name type="scientific">Corynespora cassiicola Philippines</name>
    <dbReference type="NCBI Taxonomy" id="1448308"/>
    <lineage>
        <taxon>Eukaryota</taxon>
        <taxon>Fungi</taxon>
        <taxon>Dikarya</taxon>
        <taxon>Ascomycota</taxon>
        <taxon>Pezizomycotina</taxon>
        <taxon>Dothideomycetes</taxon>
        <taxon>Pleosporomycetidae</taxon>
        <taxon>Pleosporales</taxon>
        <taxon>Corynesporascaceae</taxon>
        <taxon>Corynespora</taxon>
    </lineage>
</organism>
<accession>A0A2T2NRU5</accession>
<evidence type="ECO:0000256" key="1">
    <source>
        <dbReference type="ARBA" id="ARBA00004141"/>
    </source>
</evidence>
<evidence type="ECO:0000313" key="8">
    <source>
        <dbReference type="EMBL" id="PSN68123.1"/>
    </source>
</evidence>
<evidence type="ECO:0000256" key="6">
    <source>
        <dbReference type="SAM" id="Phobius"/>
    </source>
</evidence>
<name>A0A2T2NRU5_CORCC</name>
<feature type="transmembrane region" description="Helical" evidence="6">
    <location>
        <begin position="112"/>
        <end position="134"/>
    </location>
</feature>
<evidence type="ECO:0000313" key="9">
    <source>
        <dbReference type="Proteomes" id="UP000240883"/>
    </source>
</evidence>
<dbReference type="EMBL" id="KZ678134">
    <property type="protein sequence ID" value="PSN68123.1"/>
    <property type="molecule type" value="Genomic_DNA"/>
</dbReference>
<dbReference type="Pfam" id="PF20684">
    <property type="entry name" value="Fung_rhodopsin"/>
    <property type="match status" value="1"/>
</dbReference>
<comment type="similarity">
    <text evidence="5">Belongs to the SAT4 family.</text>
</comment>
<feature type="transmembrane region" description="Helical" evidence="6">
    <location>
        <begin position="77"/>
        <end position="100"/>
    </location>
</feature>
<dbReference type="AlphaFoldDB" id="A0A2T2NRU5"/>
<keyword evidence="2 6" id="KW-0812">Transmembrane</keyword>
<dbReference type="GO" id="GO:0016020">
    <property type="term" value="C:membrane"/>
    <property type="evidence" value="ECO:0007669"/>
    <property type="project" value="UniProtKB-SubCell"/>
</dbReference>
<dbReference type="OrthoDB" id="5378633at2759"/>
<keyword evidence="9" id="KW-1185">Reference proteome</keyword>
<evidence type="ECO:0000256" key="4">
    <source>
        <dbReference type="ARBA" id="ARBA00023136"/>
    </source>
</evidence>
<evidence type="ECO:0000256" key="5">
    <source>
        <dbReference type="ARBA" id="ARBA00038359"/>
    </source>
</evidence>
<dbReference type="PANTHER" id="PTHR33048">
    <property type="entry name" value="PTH11-LIKE INTEGRAL MEMBRANE PROTEIN (AFU_ORTHOLOGUE AFUA_5G11245)"/>
    <property type="match status" value="1"/>
</dbReference>
<feature type="domain" description="Rhodopsin" evidence="7">
    <location>
        <begin position="28"/>
        <end position="201"/>
    </location>
</feature>
<reference evidence="8 9" key="1">
    <citation type="journal article" date="2018" name="Front. Microbiol.">
        <title>Genome-Wide Analysis of Corynespora cassiicola Leaf Fall Disease Putative Effectors.</title>
        <authorList>
            <person name="Lopez D."/>
            <person name="Ribeiro S."/>
            <person name="Label P."/>
            <person name="Fumanal B."/>
            <person name="Venisse J.S."/>
            <person name="Kohler A."/>
            <person name="de Oliveira R.R."/>
            <person name="Labutti K."/>
            <person name="Lipzen A."/>
            <person name="Lail K."/>
            <person name="Bauer D."/>
            <person name="Ohm R.A."/>
            <person name="Barry K.W."/>
            <person name="Spatafora J."/>
            <person name="Grigoriev I.V."/>
            <person name="Martin F.M."/>
            <person name="Pujade-Renaud V."/>
        </authorList>
    </citation>
    <scope>NUCLEOTIDE SEQUENCE [LARGE SCALE GENOMIC DNA]</scope>
    <source>
        <strain evidence="8 9">Philippines</strain>
    </source>
</reference>
<dbReference type="STRING" id="1448308.A0A2T2NRU5"/>
<comment type="subcellular location">
    <subcellularLocation>
        <location evidence="1">Membrane</location>
        <topology evidence="1">Multi-pass membrane protein</topology>
    </subcellularLocation>
</comment>
<keyword evidence="3 6" id="KW-1133">Transmembrane helix</keyword>
<feature type="transmembrane region" description="Helical" evidence="6">
    <location>
        <begin position="43"/>
        <end position="65"/>
    </location>
</feature>